<dbReference type="PANTHER" id="PTHR12483">
    <property type="entry name" value="SOLUTE CARRIER FAMILY 31 COPPER TRANSPORTERS"/>
    <property type="match status" value="1"/>
</dbReference>
<keyword evidence="3 5" id="KW-1133">Transmembrane helix</keyword>
<evidence type="ECO:0000256" key="2">
    <source>
        <dbReference type="ARBA" id="ARBA00022692"/>
    </source>
</evidence>
<dbReference type="AlphaFoldDB" id="A0A8H7GWX2"/>
<dbReference type="GO" id="GO:0005886">
    <property type="term" value="C:plasma membrane"/>
    <property type="evidence" value="ECO:0007669"/>
    <property type="project" value="TreeGrafter"/>
</dbReference>
<dbReference type="PANTHER" id="PTHR12483:SF27">
    <property type="entry name" value="COPPER TRANSPORT PROTEIN CTR1"/>
    <property type="match status" value="1"/>
</dbReference>
<name>A0A8H7GWX2_9ASCO</name>
<protein>
    <recommendedName>
        <fullName evidence="5">Copper transport protein</fullName>
    </recommendedName>
</protein>
<dbReference type="EMBL" id="JACBPP010000002">
    <property type="protein sequence ID" value="KAF8004427.1"/>
    <property type="molecule type" value="Genomic_DNA"/>
</dbReference>
<dbReference type="InterPro" id="IPR007274">
    <property type="entry name" value="Cop_transporter"/>
</dbReference>
<accession>A0A8H7GWX2</accession>
<keyword evidence="7" id="KW-1185">Reference proteome</keyword>
<keyword evidence="5" id="KW-0187">Copper transport</keyword>
<keyword evidence="5" id="KW-0406">Ion transport</keyword>
<evidence type="ECO:0000313" key="6">
    <source>
        <dbReference type="EMBL" id="KAF8004427.1"/>
    </source>
</evidence>
<dbReference type="OrthoDB" id="73901at2759"/>
<evidence type="ECO:0000256" key="3">
    <source>
        <dbReference type="ARBA" id="ARBA00022989"/>
    </source>
</evidence>
<comment type="caution">
    <text evidence="6">The sequence shown here is derived from an EMBL/GenBank/DDBJ whole genome shotgun (WGS) entry which is preliminary data.</text>
</comment>
<evidence type="ECO:0000256" key="1">
    <source>
        <dbReference type="ARBA" id="ARBA00004141"/>
    </source>
</evidence>
<evidence type="ECO:0000256" key="5">
    <source>
        <dbReference type="RuleBase" id="RU367022"/>
    </source>
</evidence>
<keyword evidence="5" id="KW-0186">Copper</keyword>
<feature type="transmembrane region" description="Helical" evidence="5">
    <location>
        <begin position="162"/>
        <end position="190"/>
    </location>
</feature>
<keyword evidence="4 5" id="KW-0472">Membrane</keyword>
<dbReference type="Pfam" id="PF04145">
    <property type="entry name" value="Ctr"/>
    <property type="match status" value="1"/>
</dbReference>
<gene>
    <name evidence="6" type="ORF">HF325_001875</name>
</gene>
<evidence type="ECO:0000313" key="7">
    <source>
        <dbReference type="Proteomes" id="UP000649328"/>
    </source>
</evidence>
<dbReference type="Proteomes" id="UP000649328">
    <property type="component" value="Unassembled WGS sequence"/>
</dbReference>
<keyword evidence="2 5" id="KW-0812">Transmembrane</keyword>
<dbReference type="GO" id="GO:0005375">
    <property type="term" value="F:copper ion transmembrane transporter activity"/>
    <property type="evidence" value="ECO:0007669"/>
    <property type="project" value="UniProtKB-UniRule"/>
</dbReference>
<reference evidence="6" key="1">
    <citation type="submission" date="2020-10" db="EMBL/GenBank/DDBJ databases">
        <title>The Whole-Genome Sequence of Metschnikowia persimmonesis, a Novel Endophytic Yeast Species Isolated from Medicinal Plant Diospyros kaki Thumb.</title>
        <authorList>
            <person name="Rahmat E."/>
            <person name="Kang Y."/>
        </authorList>
    </citation>
    <scope>NUCLEOTIDE SEQUENCE</scope>
    <source>
        <strain evidence="6">KIOM G15050</strain>
    </source>
</reference>
<proteinExistence type="inferred from homology"/>
<organism evidence="6 7">
    <name type="scientific">Metschnikowia pulcherrima</name>
    <dbReference type="NCBI Taxonomy" id="27326"/>
    <lineage>
        <taxon>Eukaryota</taxon>
        <taxon>Fungi</taxon>
        <taxon>Dikarya</taxon>
        <taxon>Ascomycota</taxon>
        <taxon>Saccharomycotina</taxon>
        <taxon>Pichiomycetes</taxon>
        <taxon>Metschnikowiaceae</taxon>
        <taxon>Metschnikowia</taxon>
    </lineage>
</organism>
<sequence>MNMGSMDMASATTLMDMSSMTHAMATSTMDMSEHSMDMMSMNMYLTSVYKDYPVLFKGLSASGPGQAFGIFLLFFFASFITKGFEFLKNYLELKVWNNPNYQIPESTTIVEECACDDDNDKVSDAAEGTTPTGTHRQLSIFTVLGRDAIRITLCFLSELFGYAMMLVAMTFSLVYFFAVVLGMAFGRFFFERLSDKINVRPGGNNFQGHH</sequence>
<comment type="subcellular location">
    <subcellularLocation>
        <location evidence="1 5">Membrane</location>
        <topology evidence="1 5">Multi-pass membrane protein</topology>
    </subcellularLocation>
</comment>
<comment type="similarity">
    <text evidence="5">Belongs to the copper transporter (Ctr) (TC 1.A.56) family. SLC31A subfamily.</text>
</comment>
<evidence type="ECO:0000256" key="4">
    <source>
        <dbReference type="ARBA" id="ARBA00023136"/>
    </source>
</evidence>
<keyword evidence="5" id="KW-0813">Transport</keyword>